<dbReference type="PROSITE" id="PS50110">
    <property type="entry name" value="RESPONSE_REGULATORY"/>
    <property type="match status" value="1"/>
</dbReference>
<evidence type="ECO:0000256" key="4">
    <source>
        <dbReference type="PROSITE-ProRule" id="PRU00169"/>
    </source>
</evidence>
<dbReference type="Gramene" id="AUR62019064-RA">
    <property type="protein sequence ID" value="AUR62019064-RA:cds"/>
    <property type="gene ID" value="AUR62019064"/>
</dbReference>
<dbReference type="AlphaFoldDB" id="A0A803LV20"/>
<dbReference type="GO" id="GO:0009736">
    <property type="term" value="P:cytokinin-activated signaling pathway"/>
    <property type="evidence" value="ECO:0007669"/>
    <property type="project" value="InterPro"/>
</dbReference>
<proteinExistence type="predicted"/>
<evidence type="ECO:0000256" key="5">
    <source>
        <dbReference type="SAM" id="MobiDB-lite"/>
    </source>
</evidence>
<evidence type="ECO:0000313" key="8">
    <source>
        <dbReference type="Proteomes" id="UP000596660"/>
    </source>
</evidence>
<keyword evidence="8" id="KW-1185">Reference proteome</keyword>
<keyword evidence="3" id="KW-0804">Transcription</keyword>
<dbReference type="Gene3D" id="3.40.50.2300">
    <property type="match status" value="1"/>
</dbReference>
<reference evidence="7" key="2">
    <citation type="submission" date="2021-03" db="UniProtKB">
        <authorList>
            <consortium name="EnsemblPlants"/>
        </authorList>
    </citation>
    <scope>IDENTIFICATION</scope>
</reference>
<evidence type="ECO:0000256" key="1">
    <source>
        <dbReference type="ARBA" id="ARBA00023012"/>
    </source>
</evidence>
<dbReference type="InterPro" id="IPR045279">
    <property type="entry name" value="ARR-like"/>
</dbReference>
<evidence type="ECO:0000256" key="3">
    <source>
        <dbReference type="ARBA" id="ARBA00023163"/>
    </source>
</evidence>
<sequence>MESSWKDVPVVVMSSENVPSRIHMCLEEGAEEFLLKPVRLSDLKKLQPRVFKATPSTSSESEENNKKSNFLAANDNKISKEEIIKIIADHREDYTSNSNEDETNKISYEIEKFVEISKMNL</sequence>
<reference evidence="7" key="1">
    <citation type="journal article" date="2017" name="Nature">
        <title>The genome of Chenopodium quinoa.</title>
        <authorList>
            <person name="Jarvis D.E."/>
            <person name="Ho Y.S."/>
            <person name="Lightfoot D.J."/>
            <person name="Schmoeckel S.M."/>
            <person name="Li B."/>
            <person name="Borm T.J.A."/>
            <person name="Ohyanagi H."/>
            <person name="Mineta K."/>
            <person name="Michell C.T."/>
            <person name="Saber N."/>
            <person name="Kharbatia N.M."/>
            <person name="Rupper R.R."/>
            <person name="Sharp A.R."/>
            <person name="Dally N."/>
            <person name="Boughton B.A."/>
            <person name="Woo Y.H."/>
            <person name="Gao G."/>
            <person name="Schijlen E.G.W.M."/>
            <person name="Guo X."/>
            <person name="Momin A.A."/>
            <person name="Negrao S."/>
            <person name="Al-Babili S."/>
            <person name="Gehring C."/>
            <person name="Roessner U."/>
            <person name="Jung C."/>
            <person name="Murphy K."/>
            <person name="Arold S.T."/>
            <person name="Gojobori T."/>
            <person name="van der Linden C.G."/>
            <person name="van Loo E.N."/>
            <person name="Jellen E.N."/>
            <person name="Maughan P.J."/>
            <person name="Tester M."/>
        </authorList>
    </citation>
    <scope>NUCLEOTIDE SEQUENCE [LARGE SCALE GENOMIC DNA]</scope>
    <source>
        <strain evidence="7">cv. PI 614886</strain>
    </source>
</reference>
<name>A0A803LV20_CHEQI</name>
<protein>
    <recommendedName>
        <fullName evidence="6">Response regulatory domain-containing protein</fullName>
    </recommendedName>
</protein>
<evidence type="ECO:0000313" key="7">
    <source>
        <dbReference type="EnsemblPlants" id="AUR62019064-RA:cds"/>
    </source>
</evidence>
<evidence type="ECO:0000259" key="6">
    <source>
        <dbReference type="PROSITE" id="PS50110"/>
    </source>
</evidence>
<evidence type="ECO:0000256" key="2">
    <source>
        <dbReference type="ARBA" id="ARBA00023015"/>
    </source>
</evidence>
<feature type="domain" description="Response regulatory" evidence="6">
    <location>
        <begin position="1"/>
        <end position="51"/>
    </location>
</feature>
<keyword evidence="1" id="KW-0902">Two-component regulatory system</keyword>
<dbReference type="GO" id="GO:0000160">
    <property type="term" value="P:phosphorelay signal transduction system"/>
    <property type="evidence" value="ECO:0007669"/>
    <property type="project" value="UniProtKB-KW"/>
</dbReference>
<dbReference type="Proteomes" id="UP000596660">
    <property type="component" value="Unplaced"/>
</dbReference>
<feature type="region of interest" description="Disordered" evidence="5">
    <location>
        <begin position="51"/>
        <end position="73"/>
    </location>
</feature>
<dbReference type="PANTHER" id="PTHR43874">
    <property type="entry name" value="TWO-COMPONENT RESPONSE REGULATOR"/>
    <property type="match status" value="1"/>
</dbReference>
<dbReference type="InterPro" id="IPR011006">
    <property type="entry name" value="CheY-like_superfamily"/>
</dbReference>
<dbReference type="SUPFAM" id="SSF52172">
    <property type="entry name" value="CheY-like"/>
    <property type="match status" value="1"/>
</dbReference>
<dbReference type="InterPro" id="IPR001789">
    <property type="entry name" value="Sig_transdc_resp-reg_receiver"/>
</dbReference>
<accession>A0A803LV20</accession>
<dbReference type="PANTHER" id="PTHR43874:SF96">
    <property type="entry name" value="TWO-COMPONENT RESPONSE REGULATOR ORR10-LIKE"/>
    <property type="match status" value="1"/>
</dbReference>
<dbReference type="EnsemblPlants" id="AUR62019064-RA">
    <property type="protein sequence ID" value="AUR62019064-RA:cds"/>
    <property type="gene ID" value="AUR62019064"/>
</dbReference>
<organism evidence="7 8">
    <name type="scientific">Chenopodium quinoa</name>
    <name type="common">Quinoa</name>
    <dbReference type="NCBI Taxonomy" id="63459"/>
    <lineage>
        <taxon>Eukaryota</taxon>
        <taxon>Viridiplantae</taxon>
        <taxon>Streptophyta</taxon>
        <taxon>Embryophyta</taxon>
        <taxon>Tracheophyta</taxon>
        <taxon>Spermatophyta</taxon>
        <taxon>Magnoliopsida</taxon>
        <taxon>eudicotyledons</taxon>
        <taxon>Gunneridae</taxon>
        <taxon>Pentapetalae</taxon>
        <taxon>Caryophyllales</taxon>
        <taxon>Chenopodiaceae</taxon>
        <taxon>Chenopodioideae</taxon>
        <taxon>Atripliceae</taxon>
        <taxon>Chenopodium</taxon>
    </lineage>
</organism>
<comment type="caution">
    <text evidence="4">Lacks conserved residue(s) required for the propagation of feature annotation.</text>
</comment>
<keyword evidence="2" id="KW-0805">Transcription regulation</keyword>